<dbReference type="AlphaFoldDB" id="A0A7W1XAV2"/>
<dbReference type="EMBL" id="JACEIP010000014">
    <property type="protein sequence ID" value="MBA4543317.1"/>
    <property type="molecule type" value="Genomic_DNA"/>
</dbReference>
<accession>A0A7W1XAV2</accession>
<dbReference type="OrthoDB" id="2427314at2"/>
<evidence type="ECO:0000256" key="1">
    <source>
        <dbReference type="ARBA" id="ARBA00008635"/>
    </source>
</evidence>
<gene>
    <name evidence="4" type="ORF">H1164_10460</name>
</gene>
<organism evidence="4 5">
    <name type="scientific">Thermoactinomyces daqus</name>
    <dbReference type="NCBI Taxonomy" id="1329516"/>
    <lineage>
        <taxon>Bacteria</taxon>
        <taxon>Bacillati</taxon>
        <taxon>Bacillota</taxon>
        <taxon>Bacilli</taxon>
        <taxon>Bacillales</taxon>
        <taxon>Thermoactinomycetaceae</taxon>
        <taxon>Thermoactinomyces</taxon>
    </lineage>
</organism>
<dbReference type="GO" id="GO:0046872">
    <property type="term" value="F:metal ion binding"/>
    <property type="evidence" value="ECO:0007669"/>
    <property type="project" value="UniProtKB-KW"/>
</dbReference>
<dbReference type="SUPFAM" id="SSF109854">
    <property type="entry name" value="DinB/YfiT-like putative metalloenzymes"/>
    <property type="match status" value="1"/>
</dbReference>
<feature type="binding site" evidence="3">
    <location>
        <position position="126"/>
    </location>
    <ligand>
        <name>a divalent metal cation</name>
        <dbReference type="ChEBI" id="CHEBI:60240"/>
    </ligand>
</feature>
<feature type="binding site" evidence="3">
    <location>
        <position position="42"/>
    </location>
    <ligand>
        <name>a divalent metal cation</name>
        <dbReference type="ChEBI" id="CHEBI:60240"/>
    </ligand>
</feature>
<dbReference type="Proteomes" id="UP000530514">
    <property type="component" value="Unassembled WGS sequence"/>
</dbReference>
<evidence type="ECO:0000256" key="3">
    <source>
        <dbReference type="PIRSR" id="PIRSR607837-1"/>
    </source>
</evidence>
<reference evidence="4 5" key="1">
    <citation type="submission" date="2020-07" db="EMBL/GenBank/DDBJ databases">
        <authorList>
            <person name="Feng H."/>
        </authorList>
    </citation>
    <scope>NUCLEOTIDE SEQUENCE [LARGE SCALE GENOMIC DNA]</scope>
    <source>
        <strain evidence="5">s-11</strain>
    </source>
</reference>
<keyword evidence="2 3" id="KW-0479">Metal-binding</keyword>
<keyword evidence="5" id="KW-1185">Reference proteome</keyword>
<protein>
    <submittedName>
        <fullName evidence="4">DinB family protein</fullName>
    </submittedName>
</protein>
<comment type="caution">
    <text evidence="4">The sequence shown here is derived from an EMBL/GenBank/DDBJ whole genome shotgun (WGS) entry which is preliminary data.</text>
</comment>
<sequence>MLLEELDLLVRTTHRLIDQIEEDDWSFRPHESMRTLQELATHLVQIPATDLAILQENDEIAIRKLEKNLTPKTREDYHRILTKGFAELTAYMDSLSEDFFIHRKTRAYYNQQPVTQAKWLIEIITHMAHHRAQLFNYLKELKRDVTMYSLY</sequence>
<name>A0A7W1XAV2_9BACL</name>
<proteinExistence type="inferred from homology"/>
<dbReference type="Gene3D" id="1.20.120.450">
    <property type="entry name" value="dinb family like domain"/>
    <property type="match status" value="1"/>
</dbReference>
<evidence type="ECO:0000256" key="2">
    <source>
        <dbReference type="ARBA" id="ARBA00022723"/>
    </source>
</evidence>
<dbReference type="InterPro" id="IPR007837">
    <property type="entry name" value="DinB"/>
</dbReference>
<dbReference type="Pfam" id="PF05163">
    <property type="entry name" value="DinB"/>
    <property type="match status" value="1"/>
</dbReference>
<feature type="binding site" evidence="3">
    <location>
        <position position="130"/>
    </location>
    <ligand>
        <name>a divalent metal cation</name>
        <dbReference type="ChEBI" id="CHEBI:60240"/>
    </ligand>
</feature>
<dbReference type="InterPro" id="IPR034660">
    <property type="entry name" value="DinB/YfiT-like"/>
</dbReference>
<comment type="similarity">
    <text evidence="1">Belongs to the DinB family.</text>
</comment>
<evidence type="ECO:0000313" key="4">
    <source>
        <dbReference type="EMBL" id="MBA4543317.1"/>
    </source>
</evidence>
<evidence type="ECO:0000313" key="5">
    <source>
        <dbReference type="Proteomes" id="UP000530514"/>
    </source>
</evidence>